<protein>
    <submittedName>
        <fullName evidence="3">Uncharacterized protein</fullName>
    </submittedName>
</protein>
<feature type="transmembrane region" description="Helical" evidence="2">
    <location>
        <begin position="52"/>
        <end position="70"/>
    </location>
</feature>
<evidence type="ECO:0000313" key="4">
    <source>
        <dbReference type="Proteomes" id="UP001437256"/>
    </source>
</evidence>
<comment type="caution">
    <text evidence="3">The sequence shown here is derived from an EMBL/GenBank/DDBJ whole genome shotgun (WGS) entry which is preliminary data.</text>
</comment>
<proteinExistence type="predicted"/>
<gene>
    <name evidence="3" type="ORF">AAF712_000901</name>
</gene>
<evidence type="ECO:0000256" key="2">
    <source>
        <dbReference type="SAM" id="Phobius"/>
    </source>
</evidence>
<keyword evidence="2" id="KW-0812">Transmembrane</keyword>
<dbReference type="Proteomes" id="UP001437256">
    <property type="component" value="Unassembled WGS sequence"/>
</dbReference>
<feature type="transmembrane region" description="Helical" evidence="2">
    <location>
        <begin position="82"/>
        <end position="102"/>
    </location>
</feature>
<evidence type="ECO:0000256" key="1">
    <source>
        <dbReference type="SAM" id="MobiDB-lite"/>
    </source>
</evidence>
<keyword evidence="2" id="KW-1133">Transmembrane helix</keyword>
<feature type="compositionally biased region" description="Basic and acidic residues" evidence="1">
    <location>
        <begin position="143"/>
        <end position="152"/>
    </location>
</feature>
<dbReference type="EMBL" id="JBBXMP010000002">
    <property type="protein sequence ID" value="KAL0071978.1"/>
    <property type="molecule type" value="Genomic_DNA"/>
</dbReference>
<organism evidence="3 4">
    <name type="scientific">Marasmius tenuissimus</name>
    <dbReference type="NCBI Taxonomy" id="585030"/>
    <lineage>
        <taxon>Eukaryota</taxon>
        <taxon>Fungi</taxon>
        <taxon>Dikarya</taxon>
        <taxon>Basidiomycota</taxon>
        <taxon>Agaricomycotina</taxon>
        <taxon>Agaricomycetes</taxon>
        <taxon>Agaricomycetidae</taxon>
        <taxon>Agaricales</taxon>
        <taxon>Marasmiineae</taxon>
        <taxon>Marasmiaceae</taxon>
        <taxon>Marasmius</taxon>
    </lineage>
</organism>
<feature type="region of interest" description="Disordered" evidence="1">
    <location>
        <begin position="125"/>
        <end position="184"/>
    </location>
</feature>
<sequence>MDFVQTLDPNKLVQAGTWLSFLASLSASAPPYNLPVFLFGFYAQENSDALQSLQNFTALLGGSVILDVVWMLRHDQSGFSRFLTVIIQLLKIPTFLAFGLSLRQRGAQFGGLGVRGNDLSGPTVWSMPGGFTSSGRDGYQAMDEERSVETSRPHPPPPANPAGAHPPPPPPANTGTGPGAYQTL</sequence>
<feature type="compositionally biased region" description="Pro residues" evidence="1">
    <location>
        <begin position="153"/>
        <end position="172"/>
    </location>
</feature>
<name>A0ABR3AEG3_9AGAR</name>
<reference evidence="3 4" key="1">
    <citation type="submission" date="2024-05" db="EMBL/GenBank/DDBJ databases">
        <title>A draft genome resource for the thread blight pathogen Marasmius tenuissimus strain MS-2.</title>
        <authorList>
            <person name="Yulfo-Soto G.E."/>
            <person name="Baruah I.K."/>
            <person name="Amoako-Attah I."/>
            <person name="Bukari Y."/>
            <person name="Meinhardt L.W."/>
            <person name="Bailey B.A."/>
            <person name="Cohen S.P."/>
        </authorList>
    </citation>
    <scope>NUCLEOTIDE SEQUENCE [LARGE SCALE GENOMIC DNA]</scope>
    <source>
        <strain evidence="3 4">MS-2</strain>
    </source>
</reference>
<evidence type="ECO:0000313" key="3">
    <source>
        <dbReference type="EMBL" id="KAL0071978.1"/>
    </source>
</evidence>
<accession>A0ABR3AEG3</accession>
<keyword evidence="4" id="KW-1185">Reference proteome</keyword>
<keyword evidence="2" id="KW-0472">Membrane</keyword>